<dbReference type="AlphaFoldDB" id="A0A7X5V208"/>
<dbReference type="GO" id="GO:0046820">
    <property type="term" value="F:4-amino-4-deoxychorismate synthase activity"/>
    <property type="evidence" value="ECO:0007669"/>
    <property type="project" value="TreeGrafter"/>
</dbReference>
<evidence type="ECO:0000259" key="2">
    <source>
        <dbReference type="Pfam" id="PF00425"/>
    </source>
</evidence>
<dbReference type="InterPro" id="IPR019999">
    <property type="entry name" value="Anth_synth_I-like"/>
</dbReference>
<evidence type="ECO:0000313" key="3">
    <source>
        <dbReference type="EMBL" id="NIJ65747.1"/>
    </source>
</evidence>
<name>A0A7X5V208_9SPHN</name>
<dbReference type="GO" id="GO:0009396">
    <property type="term" value="P:folic acid-containing compound biosynthetic process"/>
    <property type="evidence" value="ECO:0007669"/>
    <property type="project" value="InterPro"/>
</dbReference>
<evidence type="ECO:0000313" key="4">
    <source>
        <dbReference type="Proteomes" id="UP000564677"/>
    </source>
</evidence>
<dbReference type="SUPFAM" id="SSF56322">
    <property type="entry name" value="ADC synthase"/>
    <property type="match status" value="1"/>
</dbReference>
<dbReference type="InterPro" id="IPR001544">
    <property type="entry name" value="Aminotrans_IV"/>
</dbReference>
<dbReference type="InterPro" id="IPR005801">
    <property type="entry name" value="ADC_synthase"/>
</dbReference>
<feature type="domain" description="Chorismate-utilising enzyme C-terminal" evidence="2">
    <location>
        <begin position="113"/>
        <end position="368"/>
    </location>
</feature>
<proteinExistence type="predicted"/>
<dbReference type="InterPro" id="IPR043132">
    <property type="entry name" value="BCAT-like_C"/>
</dbReference>
<dbReference type="InterPro" id="IPR005802">
    <property type="entry name" value="ADC_synth_comp_1"/>
</dbReference>
<dbReference type="EMBL" id="JAASQV010000002">
    <property type="protein sequence ID" value="NIJ65747.1"/>
    <property type="molecule type" value="Genomic_DNA"/>
</dbReference>
<keyword evidence="3" id="KW-0456">Lyase</keyword>
<dbReference type="Gene3D" id="3.30.470.10">
    <property type="match status" value="1"/>
</dbReference>
<sequence>MTLPDTPFVLLDDARPGGAGARLYHGVREIVRAAAPGDVAAALDGLRDGAGHVAGVLNYEAASGLEPRAATRDLPAPCLWFGRFAERVRVDPAALLPDPAGAWAGAPVPAITRADYQGQFARVADYIGAGDIYQANLTFRAAVPFAGHPAALYALLRSRARAGYGVLIFTGERWILSFSPELFFTFDRTGLAVKPMKGTARRGATPAEDDALAAQLAADPKQRAENLMIVDLMRNDLARIARPGTVRVPALFAVERYPTVHQMVSTVTAEPAPGVAAVDALAALFPCGSVTGAPKLRAMEVIAEVERDARGVYTGAIGAIEPDGSALFNVAIRTLTIETGADRALLGLGSGVVADSNAAEEWDECLAKGAFVTSGEVPFDLIETMRFDPLAGLPLLERHLVRMKASARTFGFEFDRHAARNELQAATFRLRAPARVRLLLAPSGAIAIGIAPLPEAPAGPVPVAIAPRKVAPDDFRLAHKTSRRAFHDEARRASGAWEVLFTDADGHLTEGSFTSIFVERDGMLVTPPRSRGLLPGVLRAELIETGRAVEGDLTPADLAGGFYIGNALRGLVSAVTVAEAASPVL</sequence>
<dbReference type="NCBIfam" id="TIGR00553">
    <property type="entry name" value="pabB"/>
    <property type="match status" value="1"/>
</dbReference>
<dbReference type="InterPro" id="IPR036038">
    <property type="entry name" value="Aminotransferase-like"/>
</dbReference>
<keyword evidence="4" id="KW-1185">Reference proteome</keyword>
<dbReference type="InterPro" id="IPR015890">
    <property type="entry name" value="Chorismate_C"/>
</dbReference>
<dbReference type="Gene3D" id="3.20.10.10">
    <property type="entry name" value="D-amino Acid Aminotransferase, subunit A, domain 2"/>
    <property type="match status" value="1"/>
</dbReference>
<keyword evidence="3" id="KW-0032">Aminotransferase</keyword>
<dbReference type="GO" id="GO:0016829">
    <property type="term" value="F:lyase activity"/>
    <property type="evidence" value="ECO:0007669"/>
    <property type="project" value="UniProtKB-KW"/>
</dbReference>
<dbReference type="SUPFAM" id="SSF56752">
    <property type="entry name" value="D-aminoacid aminotransferase-like PLP-dependent enzymes"/>
    <property type="match status" value="1"/>
</dbReference>
<dbReference type="Pfam" id="PF01063">
    <property type="entry name" value="Aminotran_4"/>
    <property type="match status" value="1"/>
</dbReference>
<dbReference type="Pfam" id="PF00425">
    <property type="entry name" value="Chorismate_bind"/>
    <property type="match status" value="1"/>
</dbReference>
<dbReference type="PANTHER" id="PTHR11236">
    <property type="entry name" value="AMINOBENZOATE/ANTHRANILATE SYNTHASE"/>
    <property type="match status" value="1"/>
</dbReference>
<keyword evidence="3" id="KW-0808">Transferase</keyword>
<dbReference type="GO" id="GO:0000162">
    <property type="term" value="P:L-tryptophan biosynthetic process"/>
    <property type="evidence" value="ECO:0007669"/>
    <property type="project" value="TreeGrafter"/>
</dbReference>
<dbReference type="PRINTS" id="PR00095">
    <property type="entry name" value="ANTSNTHASEI"/>
</dbReference>
<dbReference type="RefSeq" id="WP_167300089.1">
    <property type="nucleotide sequence ID" value="NZ_JAASQV010000002.1"/>
</dbReference>
<dbReference type="Proteomes" id="UP000564677">
    <property type="component" value="Unassembled WGS sequence"/>
</dbReference>
<dbReference type="PANTHER" id="PTHR11236:SF50">
    <property type="entry name" value="AMINODEOXYCHORISMATE SYNTHASE COMPONENT 1"/>
    <property type="match status" value="1"/>
</dbReference>
<evidence type="ECO:0000256" key="1">
    <source>
        <dbReference type="ARBA" id="ARBA00014472"/>
    </source>
</evidence>
<reference evidence="3 4" key="1">
    <citation type="submission" date="2020-03" db="EMBL/GenBank/DDBJ databases">
        <title>Genomic Encyclopedia of Type Strains, Phase IV (KMG-IV): sequencing the most valuable type-strain genomes for metagenomic binning, comparative biology and taxonomic classification.</title>
        <authorList>
            <person name="Goeker M."/>
        </authorList>
    </citation>
    <scope>NUCLEOTIDE SEQUENCE [LARGE SCALE GENOMIC DNA]</scope>
    <source>
        <strain evidence="3 4">DSM 4733</strain>
    </source>
</reference>
<gene>
    <name evidence="3" type="ORF">FHR20_002709</name>
</gene>
<dbReference type="InterPro" id="IPR043131">
    <property type="entry name" value="BCAT-like_N"/>
</dbReference>
<organism evidence="3 4">
    <name type="scientific">Sphingomonas leidyi</name>
    <dbReference type="NCBI Taxonomy" id="68569"/>
    <lineage>
        <taxon>Bacteria</taxon>
        <taxon>Pseudomonadati</taxon>
        <taxon>Pseudomonadota</taxon>
        <taxon>Alphaproteobacteria</taxon>
        <taxon>Sphingomonadales</taxon>
        <taxon>Sphingomonadaceae</taxon>
        <taxon>Sphingomonas</taxon>
    </lineage>
</organism>
<protein>
    <recommendedName>
        <fullName evidence="1">Probable branched-chain-amino-acid aminotransferase</fullName>
    </recommendedName>
</protein>
<accession>A0A7X5V208</accession>
<comment type="caution">
    <text evidence="3">The sequence shown here is derived from an EMBL/GenBank/DDBJ whole genome shotgun (WGS) entry which is preliminary data.</text>
</comment>
<dbReference type="Gene3D" id="3.60.120.10">
    <property type="entry name" value="Anthranilate synthase"/>
    <property type="match status" value="1"/>
</dbReference>